<dbReference type="STRING" id="112413.SAMN05421854_103521"/>
<protein>
    <recommendedName>
        <fullName evidence="3">Ferredoxin</fullName>
    </recommendedName>
</protein>
<organism evidence="1 2">
    <name type="scientific">Amycolatopsis rubida</name>
    <dbReference type="NCBI Taxonomy" id="112413"/>
    <lineage>
        <taxon>Bacteria</taxon>
        <taxon>Bacillati</taxon>
        <taxon>Actinomycetota</taxon>
        <taxon>Actinomycetes</taxon>
        <taxon>Pseudonocardiales</taxon>
        <taxon>Pseudonocardiaceae</taxon>
        <taxon>Amycolatopsis</taxon>
    </lineage>
</organism>
<gene>
    <name evidence="1" type="ORF">SAMN05421854_103521</name>
</gene>
<sequence>MAVRADNRLLDEPMRPVRCGTCEAWLTVRKSSWHQTSIQWDTAASTRCVERSACAEDLFGDCHALRDSIDRAVADGGIAVAGE</sequence>
<accession>A0A1I5LB79</accession>
<evidence type="ECO:0000313" key="2">
    <source>
        <dbReference type="Proteomes" id="UP000199137"/>
    </source>
</evidence>
<dbReference type="AlphaFoldDB" id="A0A1I5LB79"/>
<proteinExistence type="predicted"/>
<dbReference type="OrthoDB" id="4554341at2"/>
<dbReference type="Proteomes" id="UP000199137">
    <property type="component" value="Unassembled WGS sequence"/>
</dbReference>
<reference evidence="1 2" key="1">
    <citation type="submission" date="2016-10" db="EMBL/GenBank/DDBJ databases">
        <authorList>
            <person name="de Groot N.N."/>
        </authorList>
    </citation>
    <scope>NUCLEOTIDE SEQUENCE [LARGE SCALE GENOMIC DNA]</scope>
    <source>
        <strain evidence="1 2">DSM 44637</strain>
    </source>
</reference>
<evidence type="ECO:0008006" key="3">
    <source>
        <dbReference type="Google" id="ProtNLM"/>
    </source>
</evidence>
<dbReference type="EMBL" id="FOWC01000003">
    <property type="protein sequence ID" value="SFO94485.1"/>
    <property type="molecule type" value="Genomic_DNA"/>
</dbReference>
<name>A0A1I5LB79_9PSEU</name>
<dbReference type="RefSeq" id="WP_093573746.1">
    <property type="nucleotide sequence ID" value="NZ_FOWC01000003.1"/>
</dbReference>
<evidence type="ECO:0000313" key="1">
    <source>
        <dbReference type="EMBL" id="SFO94485.1"/>
    </source>
</evidence>